<evidence type="ECO:0000313" key="5">
    <source>
        <dbReference type="EMBL" id="HIQ78357.1"/>
    </source>
</evidence>
<protein>
    <submittedName>
        <fullName evidence="5">Cof-type HAD-IIB family hydrolase</fullName>
    </submittedName>
</protein>
<dbReference type="SFLD" id="SFLDS00003">
    <property type="entry name" value="Haloacid_Dehalogenase"/>
    <property type="match status" value="1"/>
</dbReference>
<dbReference type="Pfam" id="PF08282">
    <property type="entry name" value="Hydrolase_3"/>
    <property type="match status" value="1"/>
</dbReference>
<organism evidence="5 6">
    <name type="scientific">Candidatus Scatomorpha intestinavium</name>
    <dbReference type="NCBI Taxonomy" id="2840922"/>
    <lineage>
        <taxon>Bacteria</taxon>
        <taxon>Bacillati</taxon>
        <taxon>Bacillota</taxon>
        <taxon>Clostridia</taxon>
        <taxon>Eubacteriales</taxon>
        <taxon>Candidatus Scatomorpha</taxon>
    </lineage>
</organism>
<keyword evidence="1 3" id="KW-0479">Metal-binding</keyword>
<reference evidence="5" key="1">
    <citation type="submission" date="2020-10" db="EMBL/GenBank/DDBJ databases">
        <authorList>
            <person name="Gilroy R."/>
        </authorList>
    </citation>
    <scope>NUCLEOTIDE SEQUENCE</scope>
    <source>
        <strain evidence="5">ChiBcolR7-354</strain>
    </source>
</reference>
<name>A0A9D0ZCX3_9FIRM</name>
<dbReference type="SFLD" id="SFLDG01140">
    <property type="entry name" value="C2.B:_Phosphomannomutase_and_P"/>
    <property type="match status" value="1"/>
</dbReference>
<dbReference type="InterPro" id="IPR036412">
    <property type="entry name" value="HAD-like_sf"/>
</dbReference>
<dbReference type="InterPro" id="IPR023214">
    <property type="entry name" value="HAD_sf"/>
</dbReference>
<keyword evidence="5" id="KW-0378">Hydrolase</keyword>
<keyword evidence="2 3" id="KW-0408">Iron</keyword>
<dbReference type="PANTHER" id="PTHR10000:SF8">
    <property type="entry name" value="HAD SUPERFAMILY HYDROLASE-LIKE, TYPE 3"/>
    <property type="match status" value="1"/>
</dbReference>
<evidence type="ECO:0000256" key="1">
    <source>
        <dbReference type="ARBA" id="ARBA00022723"/>
    </source>
</evidence>
<dbReference type="PROSITE" id="PS51007">
    <property type="entry name" value="CYTC"/>
    <property type="match status" value="1"/>
</dbReference>
<dbReference type="InterPro" id="IPR006379">
    <property type="entry name" value="HAD-SF_hydro_IIB"/>
</dbReference>
<evidence type="ECO:0000313" key="6">
    <source>
        <dbReference type="Proteomes" id="UP000824262"/>
    </source>
</evidence>
<dbReference type="InterPro" id="IPR009056">
    <property type="entry name" value="Cyt_c-like_dom"/>
</dbReference>
<dbReference type="InterPro" id="IPR000150">
    <property type="entry name" value="Cof"/>
</dbReference>
<evidence type="ECO:0000259" key="4">
    <source>
        <dbReference type="PROSITE" id="PS51007"/>
    </source>
</evidence>
<dbReference type="GO" id="GO:0009055">
    <property type="term" value="F:electron transfer activity"/>
    <property type="evidence" value="ECO:0007669"/>
    <property type="project" value="InterPro"/>
</dbReference>
<dbReference type="AlphaFoldDB" id="A0A9D0ZCX3"/>
<evidence type="ECO:0000256" key="3">
    <source>
        <dbReference type="PROSITE-ProRule" id="PRU00433"/>
    </source>
</evidence>
<dbReference type="GO" id="GO:0020037">
    <property type="term" value="F:heme binding"/>
    <property type="evidence" value="ECO:0007669"/>
    <property type="project" value="InterPro"/>
</dbReference>
<reference evidence="5" key="2">
    <citation type="journal article" date="2021" name="PeerJ">
        <title>Extensive microbial diversity within the chicken gut microbiome revealed by metagenomics and culture.</title>
        <authorList>
            <person name="Gilroy R."/>
            <person name="Ravi A."/>
            <person name="Getino M."/>
            <person name="Pursley I."/>
            <person name="Horton D.L."/>
            <person name="Alikhan N.F."/>
            <person name="Baker D."/>
            <person name="Gharbi K."/>
            <person name="Hall N."/>
            <person name="Watson M."/>
            <person name="Adriaenssens E.M."/>
            <person name="Foster-Nyarko E."/>
            <person name="Jarju S."/>
            <person name="Secka A."/>
            <person name="Antonio M."/>
            <person name="Oren A."/>
            <person name="Chaudhuri R.R."/>
            <person name="La Ragione R."/>
            <person name="Hildebrand F."/>
            <person name="Pallen M.J."/>
        </authorList>
    </citation>
    <scope>NUCLEOTIDE SEQUENCE</scope>
    <source>
        <strain evidence="5">ChiBcolR7-354</strain>
    </source>
</reference>
<evidence type="ECO:0000256" key="2">
    <source>
        <dbReference type="ARBA" id="ARBA00023004"/>
    </source>
</evidence>
<dbReference type="EMBL" id="DVGA01000041">
    <property type="protein sequence ID" value="HIQ78357.1"/>
    <property type="molecule type" value="Genomic_DNA"/>
</dbReference>
<dbReference type="Proteomes" id="UP000824262">
    <property type="component" value="Unassembled WGS sequence"/>
</dbReference>
<dbReference type="SUPFAM" id="SSF56784">
    <property type="entry name" value="HAD-like"/>
    <property type="match status" value="1"/>
</dbReference>
<dbReference type="GO" id="GO:0005829">
    <property type="term" value="C:cytosol"/>
    <property type="evidence" value="ECO:0007669"/>
    <property type="project" value="TreeGrafter"/>
</dbReference>
<comment type="caution">
    <text evidence="5">The sequence shown here is derived from an EMBL/GenBank/DDBJ whole genome shotgun (WGS) entry which is preliminary data.</text>
</comment>
<sequence>MENFPEGVRLPARQIEGIKLVACDMDGTALNEDKEFSEATLEAFAALKDRGIAFTIVSARTPFMLGVFCRQAGIGATPVIALEGSEVISAAGGEPLYDCPIAPAEAAEICAHCHKAGMDYTIYTARNCYLRRDTRRMWRFDLYDRTAAAHSAPPVPTAVYEETSPEAIAAEKVYKIFIDNPDDKQHAELEEYLIAYPDVRTDCSEGRSMSITRREASKRAALEMLAQMLGLKREEVCCFGDWHNDVGMLSAFPNSVAMLNGVEEARAAAGYVTLPNSQDGVAFFIQRYVLGNTAWPMR</sequence>
<dbReference type="Gene3D" id="3.40.50.1000">
    <property type="entry name" value="HAD superfamily/HAD-like"/>
    <property type="match status" value="1"/>
</dbReference>
<dbReference type="Gene3D" id="3.30.1240.10">
    <property type="match status" value="1"/>
</dbReference>
<keyword evidence="3" id="KW-0349">Heme</keyword>
<accession>A0A9D0ZCX3</accession>
<proteinExistence type="predicted"/>
<gene>
    <name evidence="5" type="ORF">IAB77_03765</name>
</gene>
<dbReference type="PANTHER" id="PTHR10000">
    <property type="entry name" value="PHOSPHOSERINE PHOSPHATASE"/>
    <property type="match status" value="1"/>
</dbReference>
<dbReference type="GO" id="GO:0016791">
    <property type="term" value="F:phosphatase activity"/>
    <property type="evidence" value="ECO:0007669"/>
    <property type="project" value="UniProtKB-ARBA"/>
</dbReference>
<dbReference type="NCBIfam" id="TIGR00099">
    <property type="entry name" value="Cof-subfamily"/>
    <property type="match status" value="1"/>
</dbReference>
<dbReference type="GO" id="GO:0000287">
    <property type="term" value="F:magnesium ion binding"/>
    <property type="evidence" value="ECO:0007669"/>
    <property type="project" value="TreeGrafter"/>
</dbReference>
<dbReference type="NCBIfam" id="TIGR01484">
    <property type="entry name" value="HAD-SF-IIB"/>
    <property type="match status" value="1"/>
</dbReference>
<feature type="domain" description="Cytochrome c" evidence="4">
    <location>
        <begin position="88"/>
        <end position="232"/>
    </location>
</feature>